<dbReference type="AlphaFoldDB" id="A0A6P1TIX0"/>
<evidence type="ECO:0000313" key="4">
    <source>
        <dbReference type="Proteomes" id="UP000464314"/>
    </source>
</evidence>
<feature type="chain" id="PRO_5038647741" description="FMN-binding domain-containing protein" evidence="2">
    <location>
        <begin position="22"/>
        <end position="376"/>
    </location>
</feature>
<dbReference type="Proteomes" id="UP000464314">
    <property type="component" value="Chromosome"/>
</dbReference>
<feature type="region of interest" description="Disordered" evidence="1">
    <location>
        <begin position="24"/>
        <end position="68"/>
    </location>
</feature>
<protein>
    <recommendedName>
        <fullName evidence="5">FMN-binding domain-containing protein</fullName>
    </recommendedName>
</protein>
<dbReference type="Gene3D" id="3.90.1010.20">
    <property type="match status" value="2"/>
</dbReference>
<keyword evidence="2" id="KW-0732">Signal</keyword>
<dbReference type="RefSeq" id="WP_161836878.1">
    <property type="nucleotide sequence ID" value="NZ_CP048000.1"/>
</dbReference>
<feature type="compositionally biased region" description="Low complexity" evidence="1">
    <location>
        <begin position="32"/>
        <end position="44"/>
    </location>
</feature>
<dbReference type="PROSITE" id="PS51257">
    <property type="entry name" value="PROKAR_LIPOPROTEIN"/>
    <property type="match status" value="1"/>
</dbReference>
<accession>A0A6P1TIX0</accession>
<evidence type="ECO:0008006" key="5">
    <source>
        <dbReference type="Google" id="ProtNLM"/>
    </source>
</evidence>
<evidence type="ECO:0000256" key="2">
    <source>
        <dbReference type="SAM" id="SignalP"/>
    </source>
</evidence>
<dbReference type="KEGG" id="anr:Ana3638_03975"/>
<feature type="compositionally biased region" description="Low complexity" evidence="1">
    <location>
        <begin position="52"/>
        <end position="63"/>
    </location>
</feature>
<dbReference type="EMBL" id="CP048000">
    <property type="protein sequence ID" value="QHQ60042.1"/>
    <property type="molecule type" value="Genomic_DNA"/>
</dbReference>
<feature type="signal peptide" evidence="2">
    <location>
        <begin position="1"/>
        <end position="21"/>
    </location>
</feature>
<organism evidence="3 4">
    <name type="scientific">Anaerocolumna sedimenticola</name>
    <dbReference type="NCBI Taxonomy" id="2696063"/>
    <lineage>
        <taxon>Bacteria</taxon>
        <taxon>Bacillati</taxon>
        <taxon>Bacillota</taxon>
        <taxon>Clostridia</taxon>
        <taxon>Lachnospirales</taxon>
        <taxon>Lachnospiraceae</taxon>
        <taxon>Anaerocolumna</taxon>
    </lineage>
</organism>
<evidence type="ECO:0000256" key="1">
    <source>
        <dbReference type="SAM" id="MobiDB-lite"/>
    </source>
</evidence>
<evidence type="ECO:0000313" key="3">
    <source>
        <dbReference type="EMBL" id="QHQ60042.1"/>
    </source>
</evidence>
<reference evidence="3 4" key="1">
    <citation type="submission" date="2020-01" db="EMBL/GenBank/DDBJ databases">
        <title>Genome analysis of Anaerocolumna sp. CBA3638.</title>
        <authorList>
            <person name="Kim J."/>
            <person name="Roh S.W."/>
        </authorList>
    </citation>
    <scope>NUCLEOTIDE SEQUENCE [LARGE SCALE GENOMIC DNA]</scope>
    <source>
        <strain evidence="3 4">CBA3638</strain>
    </source>
</reference>
<keyword evidence="4" id="KW-1185">Reference proteome</keyword>
<proteinExistence type="predicted"/>
<gene>
    <name evidence="3" type="ORF">Ana3638_03975</name>
</gene>
<name>A0A6P1TIX0_9FIRM</name>
<sequence>MKKLSALLLSLILVVTMITGCGGKSSETSGDATTPTVEPTTAAETTEETATAEEAAATTEETASTGTPVKTGLAVINDISSSTSATADADGVNQTNSVVVAVTVGQDGKILDCKLDMAQTKINFSKEGKLTTPIESTFKSKQELGTDYGMKGSSGIGKEWNEQANAFADYVTGKTVDEVKGIALNEEGVATDADLASSVTVHIGDFIAAVEKAVANAQDLGATDADKLGLGVSTNMENSKDAAADADGVAQAYSYYIVTTSDAAGKITSCLIDASQGIVNFDATGKITNDITVAPQTKDELKEAYGMKKASGLGKEWYEEANTFAQYAVGKTVDELKGISVNEEGAPTTADLTSSVTIDIKNFVTSIEKAVANSAQ</sequence>